<evidence type="ECO:0000313" key="2">
    <source>
        <dbReference type="Proteomes" id="UP000050356"/>
    </source>
</evidence>
<dbReference type="EMBL" id="LJQA01000191">
    <property type="protein sequence ID" value="KPW98578.1"/>
    <property type="molecule type" value="Genomic_DNA"/>
</dbReference>
<gene>
    <name evidence="1" type="ORF">ALO50_05043</name>
</gene>
<sequence length="40" mass="4339">MADTTINKNVLADSGIQQRHKVHQHIVSITVTVVLLAICA</sequence>
<dbReference type="Proteomes" id="UP000050356">
    <property type="component" value="Unassembled WGS sequence"/>
</dbReference>
<proteinExistence type="predicted"/>
<reference evidence="1 2" key="1">
    <citation type="submission" date="2015-09" db="EMBL/GenBank/DDBJ databases">
        <title>Genome announcement of multiple Pseudomonas syringae strains.</title>
        <authorList>
            <person name="Thakur S."/>
            <person name="Wang P.W."/>
            <person name="Gong Y."/>
            <person name="Weir B.S."/>
            <person name="Guttman D.S."/>
        </authorList>
    </citation>
    <scope>NUCLEOTIDE SEQUENCE [LARGE SCALE GENOMIC DNA]</scope>
    <source>
        <strain evidence="1 2">ICMP17524</strain>
    </source>
</reference>
<organism evidence="1 2">
    <name type="scientific">Pseudomonas syringae pv. cerasicola</name>
    <dbReference type="NCBI Taxonomy" id="264451"/>
    <lineage>
        <taxon>Bacteria</taxon>
        <taxon>Pseudomonadati</taxon>
        <taxon>Pseudomonadota</taxon>
        <taxon>Gammaproteobacteria</taxon>
        <taxon>Pseudomonadales</taxon>
        <taxon>Pseudomonadaceae</taxon>
        <taxon>Pseudomonas</taxon>
        <taxon>Pseudomonas syringae</taxon>
    </lineage>
</organism>
<accession>A0A0P9SJB6</accession>
<name>A0A0P9SJB6_PSESX</name>
<dbReference type="PATRIC" id="fig|264451.4.peg.5203"/>
<protein>
    <submittedName>
        <fullName evidence="1">Uncharacterized protein</fullName>
    </submittedName>
</protein>
<comment type="caution">
    <text evidence="1">The sequence shown here is derived from an EMBL/GenBank/DDBJ whole genome shotgun (WGS) entry which is preliminary data.</text>
</comment>
<evidence type="ECO:0000313" key="1">
    <source>
        <dbReference type="EMBL" id="KPW98578.1"/>
    </source>
</evidence>
<dbReference type="AlphaFoldDB" id="A0A0P9SJB6"/>